<keyword evidence="3" id="KW-1185">Reference proteome</keyword>
<protein>
    <submittedName>
        <fullName evidence="2">Helix-turn-helix domain-containing protein</fullName>
    </submittedName>
</protein>
<dbReference type="EMBL" id="FNCV01000005">
    <property type="protein sequence ID" value="SDH27481.1"/>
    <property type="molecule type" value="Genomic_DNA"/>
</dbReference>
<dbReference type="Pfam" id="PF12728">
    <property type="entry name" value="HTH_17"/>
    <property type="match status" value="1"/>
</dbReference>
<dbReference type="InterPro" id="IPR009061">
    <property type="entry name" value="DNA-bd_dom_put_sf"/>
</dbReference>
<evidence type="ECO:0000259" key="1">
    <source>
        <dbReference type="Pfam" id="PF12728"/>
    </source>
</evidence>
<proteinExistence type="predicted"/>
<dbReference type="InterPro" id="IPR041657">
    <property type="entry name" value="HTH_17"/>
</dbReference>
<dbReference type="Proteomes" id="UP000217076">
    <property type="component" value="Unassembled WGS sequence"/>
</dbReference>
<dbReference type="AlphaFoldDB" id="A0A1G8B2W4"/>
<dbReference type="RefSeq" id="WP_176787753.1">
    <property type="nucleotide sequence ID" value="NZ_FNCV01000005.1"/>
</dbReference>
<name>A0A1G8B2W4_9PROT</name>
<accession>A0A1G8B2W4</accession>
<feature type="domain" description="Helix-turn-helix" evidence="1">
    <location>
        <begin position="25"/>
        <end position="71"/>
    </location>
</feature>
<evidence type="ECO:0000313" key="3">
    <source>
        <dbReference type="Proteomes" id="UP000217076"/>
    </source>
</evidence>
<reference evidence="3" key="1">
    <citation type="submission" date="2016-10" db="EMBL/GenBank/DDBJ databases">
        <authorList>
            <person name="Varghese N."/>
            <person name="Submissions S."/>
        </authorList>
    </citation>
    <scope>NUCLEOTIDE SEQUENCE [LARGE SCALE GENOMIC DNA]</scope>
    <source>
        <strain evidence="3">930I</strain>
    </source>
</reference>
<evidence type="ECO:0000313" key="2">
    <source>
        <dbReference type="EMBL" id="SDH27481.1"/>
    </source>
</evidence>
<sequence length="79" mass="9015">MKHQAQPAESIQDRVYLDSLINEVEAAGFLGYTTRALQNWRVRGGGPKFVKVSARSIRYRRRDLLAWIEAHSLDNTSQA</sequence>
<gene>
    <name evidence="2" type="ORF">SAMN05421742_105190</name>
</gene>
<organism evidence="2 3">
    <name type="scientific">Roseospirillum parvum</name>
    <dbReference type="NCBI Taxonomy" id="83401"/>
    <lineage>
        <taxon>Bacteria</taxon>
        <taxon>Pseudomonadati</taxon>
        <taxon>Pseudomonadota</taxon>
        <taxon>Alphaproteobacteria</taxon>
        <taxon>Rhodospirillales</taxon>
        <taxon>Rhodospirillaceae</taxon>
        <taxon>Roseospirillum</taxon>
    </lineage>
</organism>
<dbReference type="SUPFAM" id="SSF46955">
    <property type="entry name" value="Putative DNA-binding domain"/>
    <property type="match status" value="1"/>
</dbReference>
<dbReference type="STRING" id="83401.SAMN05421742_105190"/>